<keyword evidence="1" id="KW-0732">Signal</keyword>
<comment type="caution">
    <text evidence="2">The sequence shown here is derived from an EMBL/GenBank/DDBJ whole genome shotgun (WGS) entry which is preliminary data.</text>
</comment>
<evidence type="ECO:0000313" key="3">
    <source>
        <dbReference type="Proteomes" id="UP001230504"/>
    </source>
</evidence>
<evidence type="ECO:0000256" key="1">
    <source>
        <dbReference type="SAM" id="SignalP"/>
    </source>
</evidence>
<protein>
    <recommendedName>
        <fullName evidence="4">Glucose-methanol-choline oxidoreductase N-terminal domain-containing protein</fullName>
    </recommendedName>
</protein>
<feature type="chain" id="PRO_5042278177" description="Glucose-methanol-choline oxidoreductase N-terminal domain-containing protein" evidence="1">
    <location>
        <begin position="22"/>
        <end position="123"/>
    </location>
</feature>
<organism evidence="2 3">
    <name type="scientific">Colletotrichum navitas</name>
    <dbReference type="NCBI Taxonomy" id="681940"/>
    <lineage>
        <taxon>Eukaryota</taxon>
        <taxon>Fungi</taxon>
        <taxon>Dikarya</taxon>
        <taxon>Ascomycota</taxon>
        <taxon>Pezizomycotina</taxon>
        <taxon>Sordariomycetes</taxon>
        <taxon>Hypocreomycetidae</taxon>
        <taxon>Glomerellales</taxon>
        <taxon>Glomerellaceae</taxon>
        <taxon>Colletotrichum</taxon>
        <taxon>Colletotrichum graminicola species complex</taxon>
    </lineage>
</organism>
<dbReference type="GeneID" id="85444633"/>
<gene>
    <name evidence="2" type="ORF">LY79DRAFT_584330</name>
</gene>
<evidence type="ECO:0000313" key="2">
    <source>
        <dbReference type="EMBL" id="KAK1569999.1"/>
    </source>
</evidence>
<reference evidence="2" key="1">
    <citation type="submission" date="2021-06" db="EMBL/GenBank/DDBJ databases">
        <title>Comparative genomics, transcriptomics and evolutionary studies reveal genomic signatures of adaptation to plant cell wall in hemibiotrophic fungi.</title>
        <authorList>
            <consortium name="DOE Joint Genome Institute"/>
            <person name="Baroncelli R."/>
            <person name="Diaz J.F."/>
            <person name="Benocci T."/>
            <person name="Peng M."/>
            <person name="Battaglia E."/>
            <person name="Haridas S."/>
            <person name="Andreopoulos W."/>
            <person name="Labutti K."/>
            <person name="Pangilinan J."/>
            <person name="Floch G.L."/>
            <person name="Makela M.R."/>
            <person name="Henrissat B."/>
            <person name="Grigoriev I.V."/>
            <person name="Crouch J.A."/>
            <person name="De Vries R.P."/>
            <person name="Sukno S.A."/>
            <person name="Thon M.R."/>
        </authorList>
    </citation>
    <scope>NUCLEOTIDE SEQUENCE</scope>
    <source>
        <strain evidence="2">CBS 125086</strain>
    </source>
</reference>
<accession>A0AAD8PLM7</accession>
<dbReference type="Proteomes" id="UP001230504">
    <property type="component" value="Unassembled WGS sequence"/>
</dbReference>
<sequence length="123" mass="13233">MAMFQRWKLSLVVSWLNLVLTGPNPLAVAHHVVHERDFVVSVGGGIGPLVSFCVQRGTHANGKNGFVLDGVDDVTPINPSATTWKNEKELPHYALGAVLDYWACLPGGSDGALHYDPNNLATT</sequence>
<evidence type="ECO:0008006" key="4">
    <source>
        <dbReference type="Google" id="ProtNLM"/>
    </source>
</evidence>
<dbReference type="AlphaFoldDB" id="A0AAD8PLM7"/>
<keyword evidence="3" id="KW-1185">Reference proteome</keyword>
<dbReference type="EMBL" id="JAHLJV010000116">
    <property type="protein sequence ID" value="KAK1569999.1"/>
    <property type="molecule type" value="Genomic_DNA"/>
</dbReference>
<feature type="signal peptide" evidence="1">
    <location>
        <begin position="1"/>
        <end position="21"/>
    </location>
</feature>
<name>A0AAD8PLM7_9PEZI</name>
<proteinExistence type="predicted"/>
<dbReference type="RefSeq" id="XP_060408185.1">
    <property type="nucleotide sequence ID" value="XM_060560393.1"/>
</dbReference>